<dbReference type="AlphaFoldDB" id="A0A2P2QUM2"/>
<evidence type="ECO:0000313" key="1">
    <source>
        <dbReference type="EMBL" id="MBX70677.1"/>
    </source>
</evidence>
<organism evidence="1">
    <name type="scientific">Rhizophora mucronata</name>
    <name type="common">Asiatic mangrove</name>
    <dbReference type="NCBI Taxonomy" id="61149"/>
    <lineage>
        <taxon>Eukaryota</taxon>
        <taxon>Viridiplantae</taxon>
        <taxon>Streptophyta</taxon>
        <taxon>Embryophyta</taxon>
        <taxon>Tracheophyta</taxon>
        <taxon>Spermatophyta</taxon>
        <taxon>Magnoliopsida</taxon>
        <taxon>eudicotyledons</taxon>
        <taxon>Gunneridae</taxon>
        <taxon>Pentapetalae</taxon>
        <taxon>rosids</taxon>
        <taxon>fabids</taxon>
        <taxon>Malpighiales</taxon>
        <taxon>Rhizophoraceae</taxon>
        <taxon>Rhizophora</taxon>
    </lineage>
</organism>
<reference evidence="1" key="1">
    <citation type="submission" date="2018-02" db="EMBL/GenBank/DDBJ databases">
        <title>Rhizophora mucronata_Transcriptome.</title>
        <authorList>
            <person name="Meera S.P."/>
            <person name="Sreeshan A."/>
            <person name="Augustine A."/>
        </authorList>
    </citation>
    <scope>NUCLEOTIDE SEQUENCE</scope>
    <source>
        <tissue evidence="1">Leaf</tissue>
    </source>
</reference>
<accession>A0A2P2QUM2</accession>
<name>A0A2P2QUM2_RHIMU</name>
<protein>
    <submittedName>
        <fullName evidence="1">Uncharacterized protein</fullName>
    </submittedName>
</protein>
<sequence>MLQKMQINTKINWQRIEFTSPTSTLLQKNFALYT</sequence>
<proteinExistence type="predicted"/>
<dbReference type="EMBL" id="GGEC01090193">
    <property type="protein sequence ID" value="MBX70677.1"/>
    <property type="molecule type" value="Transcribed_RNA"/>
</dbReference>